<dbReference type="GO" id="GO:0005975">
    <property type="term" value="P:carbohydrate metabolic process"/>
    <property type="evidence" value="ECO:0007669"/>
    <property type="project" value="InterPro"/>
</dbReference>
<dbReference type="InterPro" id="IPR006837">
    <property type="entry name" value="Divergent_DAC"/>
</dbReference>
<evidence type="ECO:0000313" key="1">
    <source>
        <dbReference type="EMBL" id="TMQ68112.1"/>
    </source>
</evidence>
<dbReference type="Proteomes" id="UP000316609">
    <property type="component" value="Unassembled WGS sequence"/>
</dbReference>
<accession>A0A538TWV4</accession>
<dbReference type="Pfam" id="PF04748">
    <property type="entry name" value="Polysacc_deac_2"/>
    <property type="match status" value="1"/>
</dbReference>
<sequence length="388" mass="41816">MPKRKSKVPSPKALGVFAASALVVFLAGEALLLSRSEPGQLSLAKSVGQRERVVRLVGRQLRHALEVAGIPSDSVTEGTAETASHAVHVRVGLKPGTSLLQVNYALTQTLERRGAAVLEGREVWPRDGSQVVTLVVGLPNRPTHEVRLVRMPVAPGTAREPARLALVVYGFGESEAFADSFFSLPVPFAVAVAPGRRQSAETFRGAHRRNREVVLHLPLEPVNYPQVDPGAGTLLVTMRPGRISGELRHSLDQALPVTAVANLMGSLATQDMSVMRAIYHELRRSGVPFLHVAPVPGAVCKSLAADMGIAYRVVDATIEDETLGKDARALDRRWAELLRQAAERGRLVVMVRATPRTLAWLPQALDPKRLDGVAVVPLAALVHRPLAL</sequence>
<dbReference type="PANTHER" id="PTHR30105:SF2">
    <property type="entry name" value="DIVERGENT POLYSACCHARIDE DEACETYLASE SUPERFAMILY"/>
    <property type="match status" value="1"/>
</dbReference>
<name>A0A538TWV4_UNCEI</name>
<protein>
    <submittedName>
        <fullName evidence="1">Divergent polysaccharide deacetylase family protein</fullName>
    </submittedName>
</protein>
<organism evidence="1 2">
    <name type="scientific">Eiseniibacteriota bacterium</name>
    <dbReference type="NCBI Taxonomy" id="2212470"/>
    <lineage>
        <taxon>Bacteria</taxon>
        <taxon>Candidatus Eiseniibacteriota</taxon>
    </lineage>
</organism>
<dbReference type="PANTHER" id="PTHR30105">
    <property type="entry name" value="UNCHARACTERIZED YIBQ-RELATED"/>
    <property type="match status" value="1"/>
</dbReference>
<dbReference type="CDD" id="cd10936">
    <property type="entry name" value="CE4_DAC2"/>
    <property type="match status" value="1"/>
</dbReference>
<proteinExistence type="predicted"/>
<comment type="caution">
    <text evidence="1">The sequence shown here is derived from an EMBL/GenBank/DDBJ whole genome shotgun (WGS) entry which is preliminary data.</text>
</comment>
<dbReference type="AlphaFoldDB" id="A0A538TWV4"/>
<reference evidence="1 2" key="1">
    <citation type="journal article" date="2019" name="Nat. Microbiol.">
        <title>Mediterranean grassland soil C-N compound turnover is dependent on rainfall and depth, and is mediated by genomically divergent microorganisms.</title>
        <authorList>
            <person name="Diamond S."/>
            <person name="Andeer P.F."/>
            <person name="Li Z."/>
            <person name="Crits-Christoph A."/>
            <person name="Burstein D."/>
            <person name="Anantharaman K."/>
            <person name="Lane K.R."/>
            <person name="Thomas B.C."/>
            <person name="Pan C."/>
            <person name="Northen T.R."/>
            <person name="Banfield J.F."/>
        </authorList>
    </citation>
    <scope>NUCLEOTIDE SEQUENCE [LARGE SCALE GENOMIC DNA]</scope>
    <source>
        <strain evidence="1">WS_8</strain>
    </source>
</reference>
<evidence type="ECO:0000313" key="2">
    <source>
        <dbReference type="Proteomes" id="UP000316609"/>
    </source>
</evidence>
<dbReference type="InterPro" id="IPR011330">
    <property type="entry name" value="Glyco_hydro/deAcase_b/a-brl"/>
</dbReference>
<gene>
    <name evidence="1" type="ORF">E6K78_02375</name>
</gene>
<dbReference type="SUPFAM" id="SSF88713">
    <property type="entry name" value="Glycoside hydrolase/deacetylase"/>
    <property type="match status" value="1"/>
</dbReference>
<dbReference type="Gene3D" id="3.20.20.370">
    <property type="entry name" value="Glycoside hydrolase/deacetylase"/>
    <property type="match status" value="1"/>
</dbReference>
<dbReference type="EMBL" id="VBOY01000016">
    <property type="protein sequence ID" value="TMQ68112.1"/>
    <property type="molecule type" value="Genomic_DNA"/>
</dbReference>